<dbReference type="PANTHER" id="PTHR13316">
    <property type="entry name" value="ZINC FINGER, CCHC DOMAIN CONTAINING 8"/>
    <property type="match status" value="1"/>
</dbReference>
<evidence type="ECO:0000313" key="11">
    <source>
        <dbReference type="Proteomes" id="UP000268162"/>
    </source>
</evidence>
<sequence>MSTDPTTPNTRDASSVDQSPSLANSESSQTHSNAPAVTQETPAAAPAFEFSNQLSKAWQQCPDAPLMLVCRGIPQWKYDAIQKFASDILAETSDTNTALDSNLHSYSPPNKRPRKNGQPKQPHLRRLKPKIVDAVNAAFMYLLSPEYLETNRPSNTALEKNPQGFVSISSLCHSELIRNLNLKRSELDTILRRHLKGLELSTDGHRIRRLSDAASYESISIKGTASSSNWQPSPPLSQSAPKLPNPGGLVDDDGQYTYSDVSDLSNTEEEEVTVLTAPVRATPQEETVTGYAVLLDDGVSLDFLQHQRDPLKAFMGPLGGNYERATQHIIGETYDPTQSLSSGFSRTCFNCGSPEHAVNNCPLPIDVARVKQNRALHTPSQRPVFDGRYHAGDEEIDRRSEWYEKYQPGKYSDTLLEALGINPPEPTDHSDSTNHPDLAASQPVPEFVQRMKRFGYPPGYIGPTPDTDPLHKAKSHEVSFTPLVLYTGDEDEPNIPTSSSSLRPTSSAAPTSPGEVKDSNISIPGLARSISTPVHAVANTTQSVYYPLVKFPGLDLNLFSFTSDRPGRAKNPPAIWRHTPQRPSPGRNYTADNYHTHVHSRARAHTHTHAHAYDYAYGHGSHDYHGYPDHRYPVHFQPQTVDKIDDGDDNDPFNSLMNSYRRISEKHARPSLTSLPTVNSDSRRDGTVRLHPYDQTETHPRSPVHHGPMEPVHSYRGLAEETGLLRPRLPSRNHSQTQPQAYYSRRSRSPSPPPSFSHRRMSIPPPLQTGANPFQNFWEYENDLNCPHRHQRQPTNHSPSMYGSGGSGNGGGYHQGGHGYSRGDMTPGRPSGMGGHYHASQPTPSPTSRKPRADDRKKKPKGKKAGKKPAQDDLEYGGWPEDDAENPESTPKQQHSQISTPVLPTITPPSAAESPLATGGSDMEEGEIDMDLSDS</sequence>
<feature type="compositionally biased region" description="Polar residues" evidence="8">
    <location>
        <begin position="732"/>
        <end position="741"/>
    </location>
</feature>
<feature type="region of interest" description="Disordered" evidence="8">
    <location>
        <begin position="98"/>
        <end position="124"/>
    </location>
</feature>
<keyword evidence="4 7" id="KW-0863">Zinc-finger</keyword>
<evidence type="ECO:0000256" key="5">
    <source>
        <dbReference type="ARBA" id="ARBA00022833"/>
    </source>
</evidence>
<organism evidence="10 11">
    <name type="scientific">Dimargaris cristalligena</name>
    <dbReference type="NCBI Taxonomy" id="215637"/>
    <lineage>
        <taxon>Eukaryota</taxon>
        <taxon>Fungi</taxon>
        <taxon>Fungi incertae sedis</taxon>
        <taxon>Zoopagomycota</taxon>
        <taxon>Kickxellomycotina</taxon>
        <taxon>Dimargaritomycetes</taxon>
        <taxon>Dimargaritales</taxon>
        <taxon>Dimargaritaceae</taxon>
        <taxon>Dimargaris</taxon>
    </lineage>
</organism>
<dbReference type="STRING" id="215637.A0A4V1J4M6"/>
<feature type="compositionally biased region" description="Polar residues" evidence="8">
    <location>
        <begin position="671"/>
        <end position="680"/>
    </location>
</feature>
<dbReference type="GO" id="GO:0005654">
    <property type="term" value="C:nucleoplasm"/>
    <property type="evidence" value="ECO:0007669"/>
    <property type="project" value="UniProtKB-SubCell"/>
</dbReference>
<evidence type="ECO:0000256" key="3">
    <source>
        <dbReference type="ARBA" id="ARBA00022723"/>
    </source>
</evidence>
<feature type="compositionally biased region" description="Polar residues" evidence="8">
    <location>
        <begin position="98"/>
        <end position="108"/>
    </location>
</feature>
<evidence type="ECO:0000256" key="8">
    <source>
        <dbReference type="SAM" id="MobiDB-lite"/>
    </source>
</evidence>
<feature type="compositionally biased region" description="Acidic residues" evidence="8">
    <location>
        <begin position="872"/>
        <end position="886"/>
    </location>
</feature>
<protein>
    <recommendedName>
        <fullName evidence="9">CCHC-type domain-containing protein</fullName>
    </recommendedName>
</protein>
<evidence type="ECO:0000256" key="7">
    <source>
        <dbReference type="PROSITE-ProRule" id="PRU00047"/>
    </source>
</evidence>
<comment type="subcellular location">
    <subcellularLocation>
        <location evidence="1">Nucleus</location>
        <location evidence="1">Nucleoplasm</location>
    </subcellularLocation>
</comment>
<accession>A0A4V1J4M6</accession>
<keyword evidence="3" id="KW-0479">Metal-binding</keyword>
<feature type="compositionally biased region" description="Gly residues" evidence="8">
    <location>
        <begin position="803"/>
        <end position="820"/>
    </location>
</feature>
<feature type="region of interest" description="Disordered" evidence="8">
    <location>
        <begin position="1"/>
        <end position="36"/>
    </location>
</feature>
<dbReference type="InterPro" id="IPR052115">
    <property type="entry name" value="NEXT_complex_subunit_ZCCHC8"/>
</dbReference>
<evidence type="ECO:0000313" key="10">
    <source>
        <dbReference type="EMBL" id="RKP36089.1"/>
    </source>
</evidence>
<dbReference type="GO" id="GO:0003723">
    <property type="term" value="F:RNA binding"/>
    <property type="evidence" value="ECO:0007669"/>
    <property type="project" value="TreeGrafter"/>
</dbReference>
<feature type="compositionally biased region" description="Basic and acidic residues" evidence="8">
    <location>
        <begin position="681"/>
        <end position="700"/>
    </location>
</feature>
<evidence type="ECO:0000256" key="1">
    <source>
        <dbReference type="ARBA" id="ARBA00004642"/>
    </source>
</evidence>
<dbReference type="OrthoDB" id="8026949at2759"/>
<feature type="region of interest" description="Disordered" evidence="8">
    <location>
        <begin position="662"/>
        <end position="712"/>
    </location>
</feature>
<keyword evidence="5" id="KW-0862">Zinc</keyword>
<gene>
    <name evidence="10" type="ORF">BJ085DRAFT_34630</name>
</gene>
<proteinExistence type="inferred from homology"/>
<evidence type="ECO:0000256" key="4">
    <source>
        <dbReference type="ARBA" id="ARBA00022771"/>
    </source>
</evidence>
<feature type="compositionally biased region" description="Basic residues" evidence="8">
    <location>
        <begin position="111"/>
        <end position="124"/>
    </location>
</feature>
<dbReference type="Proteomes" id="UP000268162">
    <property type="component" value="Unassembled WGS sequence"/>
</dbReference>
<keyword evidence="6" id="KW-0539">Nucleus</keyword>
<feature type="compositionally biased region" description="Acidic residues" evidence="8">
    <location>
        <begin position="922"/>
        <end position="935"/>
    </location>
</feature>
<feature type="region of interest" description="Disordered" evidence="8">
    <location>
        <begin position="224"/>
        <end position="257"/>
    </location>
</feature>
<dbReference type="InterPro" id="IPR006568">
    <property type="entry name" value="PSP_pro-rich"/>
</dbReference>
<comment type="similarity">
    <text evidence="2">Belongs to the ZCCHC8 family.</text>
</comment>
<reference evidence="11" key="1">
    <citation type="journal article" date="2018" name="Nat. Microbiol.">
        <title>Leveraging single-cell genomics to expand the fungal tree of life.</title>
        <authorList>
            <person name="Ahrendt S.R."/>
            <person name="Quandt C.A."/>
            <person name="Ciobanu D."/>
            <person name="Clum A."/>
            <person name="Salamov A."/>
            <person name="Andreopoulos B."/>
            <person name="Cheng J.F."/>
            <person name="Woyke T."/>
            <person name="Pelin A."/>
            <person name="Henrissat B."/>
            <person name="Reynolds N.K."/>
            <person name="Benny G.L."/>
            <person name="Smith M.E."/>
            <person name="James T.Y."/>
            <person name="Grigoriev I.V."/>
        </authorList>
    </citation>
    <scope>NUCLEOTIDE SEQUENCE [LARGE SCALE GENOMIC DNA]</scope>
    <source>
        <strain evidence="11">RSA 468</strain>
    </source>
</reference>
<evidence type="ECO:0000259" key="9">
    <source>
        <dbReference type="PROSITE" id="PS50158"/>
    </source>
</evidence>
<dbReference type="GO" id="GO:0008270">
    <property type="term" value="F:zinc ion binding"/>
    <property type="evidence" value="ECO:0007669"/>
    <property type="project" value="UniProtKB-KW"/>
</dbReference>
<dbReference type="PANTHER" id="PTHR13316:SF0">
    <property type="entry name" value="ZINC FINGER CCHC DOMAIN-CONTAINING PROTEIN 8"/>
    <property type="match status" value="1"/>
</dbReference>
<dbReference type="Pfam" id="PF04046">
    <property type="entry name" value="PSP"/>
    <property type="match status" value="1"/>
</dbReference>
<feature type="region of interest" description="Disordered" evidence="8">
    <location>
        <begin position="786"/>
        <end position="935"/>
    </location>
</feature>
<feature type="compositionally biased region" description="Low complexity" evidence="8">
    <location>
        <begin position="496"/>
        <end position="513"/>
    </location>
</feature>
<feature type="region of interest" description="Disordered" evidence="8">
    <location>
        <begin position="420"/>
        <end position="440"/>
    </location>
</feature>
<dbReference type="InterPro" id="IPR001878">
    <property type="entry name" value="Znf_CCHC"/>
</dbReference>
<feature type="compositionally biased region" description="Polar residues" evidence="8">
    <location>
        <begin position="887"/>
        <end position="902"/>
    </location>
</feature>
<feature type="compositionally biased region" description="Basic residues" evidence="8">
    <location>
        <begin position="858"/>
        <end position="867"/>
    </location>
</feature>
<dbReference type="EMBL" id="ML002721">
    <property type="protein sequence ID" value="RKP36089.1"/>
    <property type="molecule type" value="Genomic_DNA"/>
</dbReference>
<dbReference type="GO" id="GO:0071013">
    <property type="term" value="C:catalytic step 2 spliceosome"/>
    <property type="evidence" value="ECO:0007669"/>
    <property type="project" value="TreeGrafter"/>
</dbReference>
<name>A0A4V1J4M6_9FUNG</name>
<evidence type="ECO:0000256" key="2">
    <source>
        <dbReference type="ARBA" id="ARBA00007497"/>
    </source>
</evidence>
<dbReference type="PROSITE" id="PS50158">
    <property type="entry name" value="ZF_CCHC"/>
    <property type="match status" value="1"/>
</dbReference>
<feature type="domain" description="CCHC-type" evidence="9">
    <location>
        <begin position="348"/>
        <end position="362"/>
    </location>
</feature>
<feature type="region of interest" description="Disordered" evidence="8">
    <location>
        <begin position="488"/>
        <end position="518"/>
    </location>
</feature>
<keyword evidence="11" id="KW-1185">Reference proteome</keyword>
<dbReference type="AlphaFoldDB" id="A0A4V1J4M6"/>
<feature type="region of interest" description="Disordered" evidence="8">
    <location>
        <begin position="726"/>
        <end position="773"/>
    </location>
</feature>
<feature type="compositionally biased region" description="Polar residues" evidence="8">
    <location>
        <begin position="224"/>
        <end position="240"/>
    </location>
</feature>
<evidence type="ECO:0000256" key="6">
    <source>
        <dbReference type="ARBA" id="ARBA00023242"/>
    </source>
</evidence>